<dbReference type="Pfam" id="PF21082">
    <property type="entry name" value="MS_channel_3rd"/>
    <property type="match status" value="1"/>
</dbReference>
<dbReference type="SUPFAM" id="SSF50182">
    <property type="entry name" value="Sm-like ribonucleoproteins"/>
    <property type="match status" value="1"/>
</dbReference>
<dbReference type="GO" id="GO:0005886">
    <property type="term" value="C:plasma membrane"/>
    <property type="evidence" value="ECO:0007669"/>
    <property type="project" value="UniProtKB-SubCell"/>
</dbReference>
<organism evidence="11 12">
    <name type="scientific">Luteolibacter pohnpeiensis</name>
    <dbReference type="NCBI Taxonomy" id="454153"/>
    <lineage>
        <taxon>Bacteria</taxon>
        <taxon>Pseudomonadati</taxon>
        <taxon>Verrucomicrobiota</taxon>
        <taxon>Verrucomicrobiia</taxon>
        <taxon>Verrucomicrobiales</taxon>
        <taxon>Verrucomicrobiaceae</taxon>
        <taxon>Luteolibacter</taxon>
    </lineage>
</organism>
<name>A0A934S4S3_9BACT</name>
<evidence type="ECO:0000256" key="6">
    <source>
        <dbReference type="ARBA" id="ARBA00023136"/>
    </source>
</evidence>
<evidence type="ECO:0000256" key="1">
    <source>
        <dbReference type="ARBA" id="ARBA00004651"/>
    </source>
</evidence>
<protein>
    <submittedName>
        <fullName evidence="11">Mechanosensitive ion channel family protein</fullName>
    </submittedName>
</protein>
<dbReference type="InterPro" id="IPR010920">
    <property type="entry name" value="LSM_dom_sf"/>
</dbReference>
<feature type="domain" description="Mechanosensitive ion channel transmembrane helices 2/3" evidence="10">
    <location>
        <begin position="151"/>
        <end position="192"/>
    </location>
</feature>
<keyword evidence="5 7" id="KW-1133">Transmembrane helix</keyword>
<dbReference type="InterPro" id="IPR049142">
    <property type="entry name" value="MS_channel_1st"/>
</dbReference>
<evidence type="ECO:0000256" key="7">
    <source>
        <dbReference type="SAM" id="Phobius"/>
    </source>
</evidence>
<comment type="caution">
    <text evidence="11">The sequence shown here is derived from an EMBL/GenBank/DDBJ whole genome shotgun (WGS) entry which is preliminary data.</text>
</comment>
<dbReference type="Proteomes" id="UP000603141">
    <property type="component" value="Unassembled WGS sequence"/>
</dbReference>
<dbReference type="RefSeq" id="WP_200270928.1">
    <property type="nucleotide sequence ID" value="NZ_JAENIJ010000017.1"/>
</dbReference>
<dbReference type="Pfam" id="PF21088">
    <property type="entry name" value="MS_channel_1st"/>
    <property type="match status" value="1"/>
</dbReference>
<gene>
    <name evidence="11" type="ORF">JIN85_11880</name>
</gene>
<dbReference type="Gene3D" id="3.30.70.100">
    <property type="match status" value="1"/>
</dbReference>
<dbReference type="SUPFAM" id="SSF82861">
    <property type="entry name" value="Mechanosensitive channel protein MscS (YggB), transmembrane region"/>
    <property type="match status" value="1"/>
</dbReference>
<evidence type="ECO:0000256" key="2">
    <source>
        <dbReference type="ARBA" id="ARBA00008017"/>
    </source>
</evidence>
<keyword evidence="3" id="KW-1003">Cell membrane</keyword>
<evidence type="ECO:0000259" key="9">
    <source>
        <dbReference type="Pfam" id="PF21082"/>
    </source>
</evidence>
<comment type="similarity">
    <text evidence="2">Belongs to the MscS (TC 1.A.23) family.</text>
</comment>
<dbReference type="InterPro" id="IPR023408">
    <property type="entry name" value="MscS_beta-dom_sf"/>
</dbReference>
<dbReference type="InterPro" id="IPR011066">
    <property type="entry name" value="MscS_channel_C_sf"/>
</dbReference>
<evidence type="ECO:0000259" key="10">
    <source>
        <dbReference type="Pfam" id="PF21088"/>
    </source>
</evidence>
<dbReference type="InterPro" id="IPR049278">
    <property type="entry name" value="MS_channel_C"/>
</dbReference>
<evidence type="ECO:0000313" key="11">
    <source>
        <dbReference type="EMBL" id="MBK1883120.1"/>
    </source>
</evidence>
<dbReference type="SUPFAM" id="SSF82689">
    <property type="entry name" value="Mechanosensitive channel protein MscS (YggB), C-terminal domain"/>
    <property type="match status" value="1"/>
</dbReference>
<evidence type="ECO:0000313" key="12">
    <source>
        <dbReference type="Proteomes" id="UP000603141"/>
    </source>
</evidence>
<evidence type="ECO:0000259" key="8">
    <source>
        <dbReference type="Pfam" id="PF00924"/>
    </source>
</evidence>
<dbReference type="InterPro" id="IPR011014">
    <property type="entry name" value="MscS_channel_TM-2"/>
</dbReference>
<dbReference type="PANTHER" id="PTHR30566">
    <property type="entry name" value="YNAI-RELATED MECHANOSENSITIVE ION CHANNEL"/>
    <property type="match status" value="1"/>
</dbReference>
<dbReference type="Gene3D" id="2.30.30.60">
    <property type="match status" value="1"/>
</dbReference>
<feature type="domain" description="Mechanosensitive ion channel MscS" evidence="8">
    <location>
        <begin position="194"/>
        <end position="258"/>
    </location>
</feature>
<dbReference type="EMBL" id="JAENIJ010000017">
    <property type="protein sequence ID" value="MBK1883120.1"/>
    <property type="molecule type" value="Genomic_DNA"/>
</dbReference>
<evidence type="ECO:0000256" key="5">
    <source>
        <dbReference type="ARBA" id="ARBA00022989"/>
    </source>
</evidence>
<dbReference type="Pfam" id="PF00924">
    <property type="entry name" value="MS_channel_2nd"/>
    <property type="match status" value="1"/>
</dbReference>
<dbReference type="Gene3D" id="1.10.287.1260">
    <property type="match status" value="1"/>
</dbReference>
<reference evidence="11" key="1">
    <citation type="submission" date="2021-01" db="EMBL/GenBank/DDBJ databases">
        <title>Modified the classification status of verrucomicrobia.</title>
        <authorList>
            <person name="Feng X."/>
        </authorList>
    </citation>
    <scope>NUCLEOTIDE SEQUENCE</scope>
    <source>
        <strain evidence="11">KCTC 22041</strain>
    </source>
</reference>
<evidence type="ECO:0000256" key="4">
    <source>
        <dbReference type="ARBA" id="ARBA00022692"/>
    </source>
</evidence>
<evidence type="ECO:0000256" key="3">
    <source>
        <dbReference type="ARBA" id="ARBA00022475"/>
    </source>
</evidence>
<sequence length="370" mass="41805">MPDSKTIFTSFDIILPDWMHYRVHGTEVWTWLLIPVLLLVIWFLVRVLGKLVSVFLKRKEDRQGLVLEIIRELRSPVELGVGIWLFRYSRAFLPLDVETKHFWESIELMVGTITGLWLVLRMVRLSCDRLAVTLDRSGKPHAKAVIPLMRKVLKTTVVILGLIFLLQNMNVDVGAMLAGLGIGGLALALAGQKTVENLFAGVSLVMDQPARVGDFCKYGDSVGMIEDIGLRSTRIRTPDRTLVTIPNSKLAEMQIENFAWRDKILFKSTIGLRYDTQPAAIREVLEAVKTLFYKRPEVAEGGRIRFAGLNANSMDLEIFAYIQTSDFLDFLVIREELLLEIMDIVKHAGARFAAPFPPVVLEKEGRRAGE</sequence>
<accession>A0A934S4S3</accession>
<keyword evidence="12" id="KW-1185">Reference proteome</keyword>
<dbReference type="GO" id="GO:0008381">
    <property type="term" value="F:mechanosensitive monoatomic ion channel activity"/>
    <property type="evidence" value="ECO:0007669"/>
    <property type="project" value="UniProtKB-ARBA"/>
</dbReference>
<comment type="subcellular location">
    <subcellularLocation>
        <location evidence="1">Cell membrane</location>
        <topology evidence="1">Multi-pass membrane protein</topology>
    </subcellularLocation>
</comment>
<dbReference type="AlphaFoldDB" id="A0A934S4S3"/>
<feature type="transmembrane region" description="Helical" evidence="7">
    <location>
        <begin position="28"/>
        <end position="48"/>
    </location>
</feature>
<feature type="domain" description="Mechanosensitive ion channel MscS C-terminal" evidence="9">
    <location>
        <begin position="269"/>
        <end position="352"/>
    </location>
</feature>
<keyword evidence="4 7" id="KW-0812">Transmembrane</keyword>
<dbReference type="PANTHER" id="PTHR30566:SF5">
    <property type="entry name" value="MECHANOSENSITIVE ION CHANNEL PROTEIN 1, MITOCHONDRIAL-RELATED"/>
    <property type="match status" value="1"/>
</dbReference>
<dbReference type="InterPro" id="IPR006685">
    <property type="entry name" value="MscS_channel_2nd"/>
</dbReference>
<keyword evidence="6 7" id="KW-0472">Membrane</keyword>
<proteinExistence type="inferred from homology"/>